<dbReference type="SUPFAM" id="SSF46785">
    <property type="entry name" value="Winged helix' DNA-binding domain"/>
    <property type="match status" value="1"/>
</dbReference>
<evidence type="ECO:0000313" key="4">
    <source>
        <dbReference type="Proteomes" id="UP000252585"/>
    </source>
</evidence>
<evidence type="ECO:0000259" key="2">
    <source>
        <dbReference type="Pfam" id="PF14493"/>
    </source>
</evidence>
<dbReference type="InterPro" id="IPR008308">
    <property type="entry name" value="YpbB-like"/>
</dbReference>
<dbReference type="Gene3D" id="1.10.10.10">
    <property type="entry name" value="Winged helix-like DNA-binding domain superfamily/Winged helix DNA-binding domain"/>
    <property type="match status" value="1"/>
</dbReference>
<dbReference type="Pfam" id="PF09382">
    <property type="entry name" value="RQC"/>
    <property type="match status" value="1"/>
</dbReference>
<accession>A0A368XA97</accession>
<dbReference type="GO" id="GO:0043138">
    <property type="term" value="F:3'-5' DNA helicase activity"/>
    <property type="evidence" value="ECO:0007669"/>
    <property type="project" value="InterPro"/>
</dbReference>
<dbReference type="EMBL" id="QPJJ01000012">
    <property type="protein sequence ID" value="RCW64882.1"/>
    <property type="molecule type" value="Genomic_DNA"/>
</dbReference>
<comment type="caution">
    <text evidence="3">The sequence shown here is derived from an EMBL/GenBank/DDBJ whole genome shotgun (WGS) entry which is preliminary data.</text>
</comment>
<reference evidence="3 4" key="1">
    <citation type="submission" date="2018-07" db="EMBL/GenBank/DDBJ databases">
        <title>Genomic Encyclopedia of Type Strains, Phase IV (KMG-IV): sequencing the most valuable type-strain genomes for metagenomic binning, comparative biology and taxonomic classification.</title>
        <authorList>
            <person name="Goeker M."/>
        </authorList>
    </citation>
    <scope>NUCLEOTIDE SEQUENCE [LARGE SCALE GENOMIC DNA]</scope>
    <source>
        <strain evidence="3 4">DSM 27696</strain>
    </source>
</reference>
<dbReference type="AlphaFoldDB" id="A0A368XA97"/>
<dbReference type="InterPro" id="IPR029491">
    <property type="entry name" value="Helicase_HTH"/>
</dbReference>
<dbReference type="GO" id="GO:0006281">
    <property type="term" value="P:DNA repair"/>
    <property type="evidence" value="ECO:0007669"/>
    <property type="project" value="InterPro"/>
</dbReference>
<gene>
    <name evidence="3" type="ORF">DFR57_11260</name>
</gene>
<feature type="domain" description="RQC" evidence="1">
    <location>
        <begin position="6"/>
        <end position="99"/>
    </location>
</feature>
<dbReference type="GO" id="GO:0006260">
    <property type="term" value="P:DNA replication"/>
    <property type="evidence" value="ECO:0007669"/>
    <property type="project" value="InterPro"/>
</dbReference>
<dbReference type="InterPro" id="IPR036390">
    <property type="entry name" value="WH_DNA-bd_sf"/>
</dbReference>
<dbReference type="OrthoDB" id="2354672at2"/>
<dbReference type="Gene3D" id="1.10.10.1390">
    <property type="entry name" value="ATP-dependent DNA helicase RecQ"/>
    <property type="match status" value="1"/>
</dbReference>
<dbReference type="InterPro" id="IPR036388">
    <property type="entry name" value="WH-like_DNA-bd_sf"/>
</dbReference>
<evidence type="ECO:0000313" key="3">
    <source>
        <dbReference type="EMBL" id="RCW64882.1"/>
    </source>
</evidence>
<evidence type="ECO:0000259" key="1">
    <source>
        <dbReference type="Pfam" id="PF09382"/>
    </source>
</evidence>
<protein>
    <submittedName>
        <fullName evidence="3">Uncharacterized protein YpbB</fullName>
    </submittedName>
</protein>
<dbReference type="Pfam" id="PF14493">
    <property type="entry name" value="HTH_40"/>
    <property type="match status" value="1"/>
</dbReference>
<dbReference type="RefSeq" id="WP_114353768.1">
    <property type="nucleotide sequence ID" value="NZ_QPJJ01000012.1"/>
</dbReference>
<keyword evidence="4" id="KW-1185">Reference proteome</keyword>
<organism evidence="3 4">
    <name type="scientific">Saliterribacillus persicus</name>
    <dbReference type="NCBI Taxonomy" id="930114"/>
    <lineage>
        <taxon>Bacteria</taxon>
        <taxon>Bacillati</taxon>
        <taxon>Bacillota</taxon>
        <taxon>Bacilli</taxon>
        <taxon>Bacillales</taxon>
        <taxon>Bacillaceae</taxon>
        <taxon>Saliterribacillus</taxon>
    </lineage>
</organism>
<sequence length="349" mass="40609">MFQLILLSCFAKIKQDRSISSVYHILKGKKSAQTIQDMRLYDLGSYFGIYKSLNRAEFDEEVRYLNKVGAISNPTDNFVYLTNKGKDILNSKNQLDIDILNGQAFEHIAPLFEKRFMLAIQVASHLRLNKLSFIPIVEDETAQKWIKEMMISKGFSANLFLSHLYDELLEIGESLSNYWMEIFVDRITSDKQVGQSIQQLSINYNKSNHDIHLILTAVFHYIFTKIEKDKYQYKLLAYISDGLWIDNSLTISARKTYEYVQQGYTIETIAKQRNLKANTIYDHLIEIAYVDKTIKWQTLLPDANYFKILEAIKKSNTGKLKDIKQLLPESISYFQIRLVIALNNEKMMG</sequence>
<dbReference type="PIRSF" id="PIRSF021350">
    <property type="entry name" value="UCP021350"/>
    <property type="match status" value="1"/>
</dbReference>
<name>A0A368XA97_9BACI</name>
<dbReference type="Proteomes" id="UP000252585">
    <property type="component" value="Unassembled WGS sequence"/>
</dbReference>
<dbReference type="InterPro" id="IPR018982">
    <property type="entry name" value="RQC_domain"/>
</dbReference>
<feature type="domain" description="Helicase Helix-turn-helix" evidence="2">
    <location>
        <begin position="252"/>
        <end position="340"/>
    </location>
</feature>
<proteinExistence type="predicted"/>